<dbReference type="Proteomes" id="UP001341840">
    <property type="component" value="Unassembled WGS sequence"/>
</dbReference>
<feature type="compositionally biased region" description="Low complexity" evidence="1">
    <location>
        <begin position="19"/>
        <end position="30"/>
    </location>
</feature>
<evidence type="ECO:0000313" key="2">
    <source>
        <dbReference type="EMBL" id="MED6210134.1"/>
    </source>
</evidence>
<evidence type="ECO:0000313" key="3">
    <source>
        <dbReference type="Proteomes" id="UP001341840"/>
    </source>
</evidence>
<feature type="compositionally biased region" description="Polar residues" evidence="1">
    <location>
        <begin position="38"/>
        <end position="53"/>
    </location>
</feature>
<keyword evidence="3" id="KW-1185">Reference proteome</keyword>
<proteinExistence type="predicted"/>
<dbReference type="EMBL" id="JASCZI010242210">
    <property type="protein sequence ID" value="MED6210134.1"/>
    <property type="molecule type" value="Genomic_DNA"/>
</dbReference>
<gene>
    <name evidence="2" type="ORF">PIB30_061335</name>
</gene>
<protein>
    <submittedName>
        <fullName evidence="2">Uncharacterized protein</fullName>
    </submittedName>
</protein>
<sequence>MSGKFVVLQPEKSALVVMSSSSASSSSTSSDETRGNELGNTSTSHTTEPTLSSVRHDGVGHALHGSSA</sequence>
<evidence type="ECO:0000256" key="1">
    <source>
        <dbReference type="SAM" id="MobiDB-lite"/>
    </source>
</evidence>
<reference evidence="2 3" key="1">
    <citation type="journal article" date="2023" name="Plants (Basel)">
        <title>Bridging the Gap: Combining Genomics and Transcriptomics Approaches to Understand Stylosanthes scabra, an Orphan Legume from the Brazilian Caatinga.</title>
        <authorList>
            <person name="Ferreira-Neto J.R.C."/>
            <person name="da Silva M.D."/>
            <person name="Binneck E."/>
            <person name="de Melo N.F."/>
            <person name="da Silva R.H."/>
            <person name="de Melo A.L.T.M."/>
            <person name="Pandolfi V."/>
            <person name="Bustamante F.O."/>
            <person name="Brasileiro-Vidal A.C."/>
            <person name="Benko-Iseppon A.M."/>
        </authorList>
    </citation>
    <scope>NUCLEOTIDE SEQUENCE [LARGE SCALE GENOMIC DNA]</scope>
    <source>
        <tissue evidence="2">Leaves</tissue>
    </source>
</reference>
<name>A0ABU6YLH6_9FABA</name>
<organism evidence="2 3">
    <name type="scientific">Stylosanthes scabra</name>
    <dbReference type="NCBI Taxonomy" id="79078"/>
    <lineage>
        <taxon>Eukaryota</taxon>
        <taxon>Viridiplantae</taxon>
        <taxon>Streptophyta</taxon>
        <taxon>Embryophyta</taxon>
        <taxon>Tracheophyta</taxon>
        <taxon>Spermatophyta</taxon>
        <taxon>Magnoliopsida</taxon>
        <taxon>eudicotyledons</taxon>
        <taxon>Gunneridae</taxon>
        <taxon>Pentapetalae</taxon>
        <taxon>rosids</taxon>
        <taxon>fabids</taxon>
        <taxon>Fabales</taxon>
        <taxon>Fabaceae</taxon>
        <taxon>Papilionoideae</taxon>
        <taxon>50 kb inversion clade</taxon>
        <taxon>dalbergioids sensu lato</taxon>
        <taxon>Dalbergieae</taxon>
        <taxon>Pterocarpus clade</taxon>
        <taxon>Stylosanthes</taxon>
    </lineage>
</organism>
<feature type="region of interest" description="Disordered" evidence="1">
    <location>
        <begin position="16"/>
        <end position="68"/>
    </location>
</feature>
<accession>A0ABU6YLH6</accession>
<comment type="caution">
    <text evidence="2">The sequence shown here is derived from an EMBL/GenBank/DDBJ whole genome shotgun (WGS) entry which is preliminary data.</text>
</comment>